<dbReference type="InterPro" id="IPR001905">
    <property type="entry name" value="Ammonium_transpt"/>
</dbReference>
<dbReference type="Gene3D" id="1.10.3430.10">
    <property type="entry name" value="Ammonium transporter AmtB like domains"/>
    <property type="match status" value="1"/>
</dbReference>
<keyword evidence="5 9" id="KW-1133">Transmembrane helix</keyword>
<evidence type="ECO:0000256" key="4">
    <source>
        <dbReference type="ARBA" id="ARBA00022692"/>
    </source>
</evidence>
<evidence type="ECO:0000256" key="1">
    <source>
        <dbReference type="ARBA" id="ARBA00004141"/>
    </source>
</evidence>
<comment type="subcellular location">
    <subcellularLocation>
        <location evidence="9">Cell membrane</location>
        <topology evidence="9">Multi-pass membrane protein</topology>
    </subcellularLocation>
    <subcellularLocation>
        <location evidence="1">Membrane</location>
        <topology evidence="1">Multi-pass membrane protein</topology>
    </subcellularLocation>
</comment>
<feature type="transmembrane region" description="Helical" evidence="9">
    <location>
        <begin position="257"/>
        <end position="275"/>
    </location>
</feature>
<feature type="transmembrane region" description="Helical" evidence="9">
    <location>
        <begin position="196"/>
        <end position="215"/>
    </location>
</feature>
<dbReference type="PANTHER" id="PTHR43029:SF10">
    <property type="entry name" value="AMMONIUM TRANSPORTER MEP2"/>
    <property type="match status" value="1"/>
</dbReference>
<evidence type="ECO:0000256" key="8">
    <source>
        <dbReference type="ARBA" id="ARBA00050025"/>
    </source>
</evidence>
<comment type="similarity">
    <text evidence="2 9">Belongs to the ammonia transporter channel (TC 1.A.11.2) family.</text>
</comment>
<gene>
    <name evidence="11" type="ORF">E7512_01090</name>
</gene>
<dbReference type="EMBL" id="SVNY01000001">
    <property type="protein sequence ID" value="MBE6832175.1"/>
    <property type="molecule type" value="Genomic_DNA"/>
</dbReference>
<dbReference type="InterPro" id="IPR024041">
    <property type="entry name" value="NH4_transpt_AmtB-like_dom"/>
</dbReference>
<protein>
    <recommendedName>
        <fullName evidence="8 9">Ammonium transporter</fullName>
    </recommendedName>
</protein>
<dbReference type="InterPro" id="IPR029020">
    <property type="entry name" value="Ammonium/urea_transptr"/>
</dbReference>
<evidence type="ECO:0000256" key="2">
    <source>
        <dbReference type="ARBA" id="ARBA00005887"/>
    </source>
</evidence>
<feature type="transmembrane region" description="Helical" evidence="9">
    <location>
        <begin position="161"/>
        <end position="184"/>
    </location>
</feature>
<feature type="transmembrane region" description="Helical" evidence="9">
    <location>
        <begin position="47"/>
        <end position="73"/>
    </location>
</feature>
<dbReference type="PROSITE" id="PS01219">
    <property type="entry name" value="AMMONIUM_TRANSP"/>
    <property type="match status" value="1"/>
</dbReference>
<feature type="transmembrane region" description="Helical" evidence="9">
    <location>
        <begin position="363"/>
        <end position="383"/>
    </location>
</feature>
<organism evidence="11 12">
    <name type="scientific">Faecalispora sporosphaeroides</name>
    <dbReference type="NCBI Taxonomy" id="1549"/>
    <lineage>
        <taxon>Bacteria</taxon>
        <taxon>Bacillati</taxon>
        <taxon>Bacillota</taxon>
        <taxon>Clostridia</taxon>
        <taxon>Eubacteriales</taxon>
        <taxon>Oscillospiraceae</taxon>
        <taxon>Faecalispora</taxon>
    </lineage>
</organism>
<proteinExistence type="inferred from homology"/>
<dbReference type="Proteomes" id="UP000754750">
    <property type="component" value="Unassembled WGS sequence"/>
</dbReference>
<dbReference type="PANTHER" id="PTHR43029">
    <property type="entry name" value="AMMONIUM TRANSPORTER MEP2"/>
    <property type="match status" value="1"/>
</dbReference>
<feature type="transmembrane region" description="Helical" evidence="9">
    <location>
        <begin position="93"/>
        <end position="115"/>
    </location>
</feature>
<evidence type="ECO:0000313" key="12">
    <source>
        <dbReference type="Proteomes" id="UP000754750"/>
    </source>
</evidence>
<dbReference type="GO" id="GO:0005886">
    <property type="term" value="C:plasma membrane"/>
    <property type="evidence" value="ECO:0007669"/>
    <property type="project" value="UniProtKB-SubCell"/>
</dbReference>
<dbReference type="Pfam" id="PF00909">
    <property type="entry name" value="Ammonium_transp"/>
    <property type="match status" value="1"/>
</dbReference>
<feature type="transmembrane region" description="Helical" evidence="9">
    <location>
        <begin position="314"/>
        <end position="334"/>
    </location>
</feature>
<sequence length="451" mass="47471">MNAVNSGDISWMLTSSALVLIMTPGLALFYGGMAGRKNTVNTVMSSAFIMGLASILWVLFGFSLSFSGGAGGIIGDFSWFGMSFTEDSAATAYAPTTVCFAVFQMMFAIITPALITGALIGRMRFSALFVFIALWSVLVYYPLAHMVWGGGYLMKLGAIDFAGGTVVHISSGVSALMAAIWLGARKKTEKEAARPHNMPLVFLGAALLWFGWFGFNAGSAGAANTLAVHAFMTTNTACAAAMLSWMLIEKLRTGKMTLAGVSTGIVVGLVAITPGAGFVPIWASLVIGALVSPICYFFITVVKPKFGYDDSLDAFGCHGIGGVWGAIATGIFAVKGVNPDPSADVVQWNGLFFGQSELFVRQLIAIGITLVISLVGTGIALSVTQLILRRIRVTPEEEALGLDLSEHGEPAYPAFDGMDSADAGFAFTETEEVFSEKTHCAVKAKSAELPG</sequence>
<dbReference type="SUPFAM" id="SSF111352">
    <property type="entry name" value="Ammonium transporter"/>
    <property type="match status" value="1"/>
</dbReference>
<evidence type="ECO:0000256" key="9">
    <source>
        <dbReference type="RuleBase" id="RU362002"/>
    </source>
</evidence>
<dbReference type="AlphaFoldDB" id="A0A928KPG1"/>
<keyword evidence="7 9" id="KW-0924">Ammonia transport</keyword>
<evidence type="ECO:0000256" key="6">
    <source>
        <dbReference type="ARBA" id="ARBA00023136"/>
    </source>
</evidence>
<evidence type="ECO:0000259" key="10">
    <source>
        <dbReference type="Pfam" id="PF00909"/>
    </source>
</evidence>
<feature type="transmembrane region" description="Helical" evidence="9">
    <location>
        <begin position="227"/>
        <end position="248"/>
    </location>
</feature>
<dbReference type="RefSeq" id="WP_326839725.1">
    <property type="nucleotide sequence ID" value="NZ_SVNY01000001.1"/>
</dbReference>
<evidence type="ECO:0000256" key="7">
    <source>
        <dbReference type="ARBA" id="ARBA00023177"/>
    </source>
</evidence>
<reference evidence="11" key="1">
    <citation type="submission" date="2019-04" db="EMBL/GenBank/DDBJ databases">
        <title>Evolution of Biomass-Degrading Anaerobic Consortia Revealed by Metagenomics.</title>
        <authorList>
            <person name="Peng X."/>
        </authorList>
    </citation>
    <scope>NUCLEOTIDE SEQUENCE</scope>
    <source>
        <strain evidence="11">SIG551</strain>
    </source>
</reference>
<dbReference type="GO" id="GO:0008519">
    <property type="term" value="F:ammonium channel activity"/>
    <property type="evidence" value="ECO:0007669"/>
    <property type="project" value="InterPro"/>
</dbReference>
<keyword evidence="3 9" id="KW-0813">Transport</keyword>
<keyword evidence="6 9" id="KW-0472">Membrane</keyword>
<feature type="transmembrane region" description="Helical" evidence="9">
    <location>
        <begin position="127"/>
        <end position="149"/>
    </location>
</feature>
<dbReference type="NCBIfam" id="TIGR00836">
    <property type="entry name" value="amt"/>
    <property type="match status" value="1"/>
</dbReference>
<feature type="transmembrane region" description="Helical" evidence="9">
    <location>
        <begin position="12"/>
        <end position="35"/>
    </location>
</feature>
<feature type="transmembrane region" description="Helical" evidence="9">
    <location>
        <begin position="281"/>
        <end position="302"/>
    </location>
</feature>
<feature type="domain" description="Ammonium transporter AmtB-like" evidence="10">
    <location>
        <begin position="11"/>
        <end position="412"/>
    </location>
</feature>
<accession>A0A928KPG1</accession>
<keyword evidence="4 9" id="KW-0812">Transmembrane</keyword>
<evidence type="ECO:0000256" key="3">
    <source>
        <dbReference type="ARBA" id="ARBA00022448"/>
    </source>
</evidence>
<name>A0A928KPG1_9FIRM</name>
<dbReference type="InterPro" id="IPR018047">
    <property type="entry name" value="Ammonium_transpt_CS"/>
</dbReference>
<comment type="caution">
    <text evidence="11">The sequence shown here is derived from an EMBL/GenBank/DDBJ whole genome shotgun (WGS) entry which is preliminary data.</text>
</comment>
<evidence type="ECO:0000256" key="5">
    <source>
        <dbReference type="ARBA" id="ARBA00022989"/>
    </source>
</evidence>
<evidence type="ECO:0000313" key="11">
    <source>
        <dbReference type="EMBL" id="MBE6832175.1"/>
    </source>
</evidence>